<name>A0AAE0B4E5_9ROSI</name>
<evidence type="ECO:0000313" key="2">
    <source>
        <dbReference type="EMBL" id="KAK3229368.1"/>
    </source>
</evidence>
<keyword evidence="3" id="KW-1185">Reference proteome</keyword>
<dbReference type="AlphaFoldDB" id="A0AAE0B4E5"/>
<reference evidence="2" key="1">
    <citation type="journal article" date="2023" name="Plant J.">
        <title>Genome sequences and population genomics provide insights into the demographic history, inbreeding, and mutation load of two 'living fossil' tree species of Dipteronia.</title>
        <authorList>
            <person name="Feng Y."/>
            <person name="Comes H.P."/>
            <person name="Chen J."/>
            <person name="Zhu S."/>
            <person name="Lu R."/>
            <person name="Zhang X."/>
            <person name="Li P."/>
            <person name="Qiu J."/>
            <person name="Olsen K.M."/>
            <person name="Qiu Y."/>
        </authorList>
    </citation>
    <scope>NUCLEOTIDE SEQUENCE</scope>
    <source>
        <strain evidence="2">NBL</strain>
    </source>
</reference>
<sequence length="73" mass="7529">MADSPVSPQASKASFFAPSPESDTCNTTMDLTPASPPLPTTPSAPVLTPPPSASSHISPPAILLTILAFYYID</sequence>
<dbReference type="EMBL" id="JANJYJ010000001">
    <property type="protein sequence ID" value="KAK3229368.1"/>
    <property type="molecule type" value="Genomic_DNA"/>
</dbReference>
<feature type="region of interest" description="Disordered" evidence="1">
    <location>
        <begin position="1"/>
        <end position="56"/>
    </location>
</feature>
<comment type="caution">
    <text evidence="2">The sequence shown here is derived from an EMBL/GenBank/DDBJ whole genome shotgun (WGS) entry which is preliminary data.</text>
</comment>
<evidence type="ECO:0000256" key="1">
    <source>
        <dbReference type="SAM" id="MobiDB-lite"/>
    </source>
</evidence>
<evidence type="ECO:0000313" key="3">
    <source>
        <dbReference type="Proteomes" id="UP001281410"/>
    </source>
</evidence>
<feature type="compositionally biased region" description="Pro residues" evidence="1">
    <location>
        <begin position="34"/>
        <end position="52"/>
    </location>
</feature>
<proteinExistence type="predicted"/>
<protein>
    <submittedName>
        <fullName evidence="2">Uncharacterized protein</fullName>
    </submittedName>
</protein>
<feature type="compositionally biased region" description="Polar residues" evidence="1">
    <location>
        <begin position="21"/>
        <end position="30"/>
    </location>
</feature>
<dbReference type="Proteomes" id="UP001281410">
    <property type="component" value="Unassembled WGS sequence"/>
</dbReference>
<gene>
    <name evidence="2" type="ORF">Dsin_001249</name>
</gene>
<accession>A0AAE0B4E5</accession>
<organism evidence="2 3">
    <name type="scientific">Dipteronia sinensis</name>
    <dbReference type="NCBI Taxonomy" id="43782"/>
    <lineage>
        <taxon>Eukaryota</taxon>
        <taxon>Viridiplantae</taxon>
        <taxon>Streptophyta</taxon>
        <taxon>Embryophyta</taxon>
        <taxon>Tracheophyta</taxon>
        <taxon>Spermatophyta</taxon>
        <taxon>Magnoliopsida</taxon>
        <taxon>eudicotyledons</taxon>
        <taxon>Gunneridae</taxon>
        <taxon>Pentapetalae</taxon>
        <taxon>rosids</taxon>
        <taxon>malvids</taxon>
        <taxon>Sapindales</taxon>
        <taxon>Sapindaceae</taxon>
        <taxon>Hippocastanoideae</taxon>
        <taxon>Acereae</taxon>
        <taxon>Dipteronia</taxon>
    </lineage>
</organism>
<feature type="compositionally biased region" description="Polar residues" evidence="1">
    <location>
        <begin position="1"/>
        <end position="12"/>
    </location>
</feature>